<proteinExistence type="predicted"/>
<comment type="caution">
    <text evidence="3">The sequence shown here is derived from an EMBL/GenBank/DDBJ whole genome shotgun (WGS) entry which is preliminary data.</text>
</comment>
<name>A0AAJ0FJH6_9PEZI</name>
<feature type="transmembrane region" description="Helical" evidence="2">
    <location>
        <begin position="200"/>
        <end position="218"/>
    </location>
</feature>
<feature type="transmembrane region" description="Helical" evidence="2">
    <location>
        <begin position="161"/>
        <end position="180"/>
    </location>
</feature>
<keyword evidence="2" id="KW-0812">Transmembrane</keyword>
<keyword evidence="4" id="KW-1185">Reference proteome</keyword>
<feature type="transmembrane region" description="Helical" evidence="2">
    <location>
        <begin position="25"/>
        <end position="50"/>
    </location>
</feature>
<dbReference type="InterPro" id="IPR053018">
    <property type="entry name" value="Elsinochrome_Biosynth-Asso"/>
</dbReference>
<evidence type="ECO:0000256" key="2">
    <source>
        <dbReference type="SAM" id="Phobius"/>
    </source>
</evidence>
<dbReference type="GeneID" id="85306179"/>
<dbReference type="EMBL" id="MU839030">
    <property type="protein sequence ID" value="KAK1763125.1"/>
    <property type="molecule type" value="Genomic_DNA"/>
</dbReference>
<keyword evidence="2" id="KW-1133">Transmembrane helix</keyword>
<gene>
    <name evidence="3" type="ORF">QBC33DRAFT_250100</name>
</gene>
<feature type="transmembrane region" description="Helical" evidence="2">
    <location>
        <begin position="515"/>
        <end position="541"/>
    </location>
</feature>
<feature type="region of interest" description="Disordered" evidence="1">
    <location>
        <begin position="430"/>
        <end position="492"/>
    </location>
</feature>
<evidence type="ECO:0000313" key="3">
    <source>
        <dbReference type="EMBL" id="KAK1763125.1"/>
    </source>
</evidence>
<feature type="transmembrane region" description="Helical" evidence="2">
    <location>
        <begin position="351"/>
        <end position="368"/>
    </location>
</feature>
<evidence type="ECO:0000256" key="1">
    <source>
        <dbReference type="SAM" id="MobiDB-lite"/>
    </source>
</evidence>
<feature type="compositionally biased region" description="Polar residues" evidence="1">
    <location>
        <begin position="430"/>
        <end position="446"/>
    </location>
</feature>
<reference evidence="3" key="1">
    <citation type="submission" date="2023-06" db="EMBL/GenBank/DDBJ databases">
        <title>Genome-scale phylogeny and comparative genomics of the fungal order Sordariales.</title>
        <authorList>
            <consortium name="Lawrence Berkeley National Laboratory"/>
            <person name="Hensen N."/>
            <person name="Bonometti L."/>
            <person name="Westerberg I."/>
            <person name="Brannstrom I.O."/>
            <person name="Guillou S."/>
            <person name="Cros-Aarteil S."/>
            <person name="Calhoun S."/>
            <person name="Haridas S."/>
            <person name="Kuo A."/>
            <person name="Mondo S."/>
            <person name="Pangilinan J."/>
            <person name="Riley R."/>
            <person name="Labutti K."/>
            <person name="Andreopoulos B."/>
            <person name="Lipzen A."/>
            <person name="Chen C."/>
            <person name="Yanf M."/>
            <person name="Daum C."/>
            <person name="Ng V."/>
            <person name="Clum A."/>
            <person name="Steindorff A."/>
            <person name="Ohm R."/>
            <person name="Martin F."/>
            <person name="Silar P."/>
            <person name="Natvig D."/>
            <person name="Lalanne C."/>
            <person name="Gautier V."/>
            <person name="Ament-Velasquez S.L."/>
            <person name="Kruys A."/>
            <person name="Hutchinson M.I."/>
            <person name="Powell A.J."/>
            <person name="Barry K."/>
            <person name="Miller A.N."/>
            <person name="Grigoriev I.V."/>
            <person name="Debuchy R."/>
            <person name="Gladieux P."/>
            <person name="Thoren M.H."/>
            <person name="Johannesson H."/>
        </authorList>
    </citation>
    <scope>NUCLEOTIDE SEQUENCE</scope>
    <source>
        <strain evidence="3">8032-3</strain>
    </source>
</reference>
<sequence>MVLGKSIDCLNETQAWRENPADPDLVGIGVILSFILTAFAAVSTLALAFVNHGIPEEQYNCVDQKIISRLDSWLGHTTRALKKGPRKTVYQTFILALSDQTLVIGIALLITIYAQICDITAFTFQMANDLVFFCSTAYLATLTALRMHFKHNKWQKRLRVSLMAFHLVFLLSSTFIQYLTWTHDPGTLEVCVIDDYEDELGSTILDWLALVLFMVWCYHESLTADLRSDRLYGEEEHRYPLALSLEARFSRDPHFKDDLEAYVHEEKLRRLGKWQNLQMLLRGTPSGYPKPLYKFFKMFQIAGPDIWKEVASSLFTDVLTTVIWFGLAILYLVRHLQFEEVDLSPLMEWKFGQAIPAILLIVYAINAVESRNSVAHDTSITRGTAQEDAATQLSVQPSNDLVHNSSAGAERLASQQEALEPAVQEQNLPQDEATGYSQGNPASEPQQMVRRRTAQLQEASTASATATAQSHTSSPTQRRVSTLEMEDGRESDAQDLPDVDLVELVMKKSRGCGTIYVLIFLALIIGFTAFLFLSFTIAVIVGGEIYTLGKLFKNMQAVMGVRRVRKERRLQREAARLRIPNSYR</sequence>
<dbReference type="Proteomes" id="UP001244011">
    <property type="component" value="Unassembled WGS sequence"/>
</dbReference>
<dbReference type="RefSeq" id="XP_060279338.1">
    <property type="nucleotide sequence ID" value="XM_060422992.1"/>
</dbReference>
<feature type="transmembrane region" description="Helical" evidence="2">
    <location>
        <begin position="130"/>
        <end position="149"/>
    </location>
</feature>
<dbReference type="PANTHER" id="PTHR37577">
    <property type="entry name" value="INTEGRAL MEMBRANE PROTEIN"/>
    <property type="match status" value="1"/>
</dbReference>
<keyword evidence="2" id="KW-0472">Membrane</keyword>
<evidence type="ECO:0000313" key="4">
    <source>
        <dbReference type="Proteomes" id="UP001244011"/>
    </source>
</evidence>
<dbReference type="PANTHER" id="PTHR37577:SF1">
    <property type="entry name" value="INTEGRAL MEMBRANE PROTEIN"/>
    <property type="match status" value="1"/>
</dbReference>
<organism evidence="3 4">
    <name type="scientific">Phialemonium atrogriseum</name>
    <dbReference type="NCBI Taxonomy" id="1093897"/>
    <lineage>
        <taxon>Eukaryota</taxon>
        <taxon>Fungi</taxon>
        <taxon>Dikarya</taxon>
        <taxon>Ascomycota</taxon>
        <taxon>Pezizomycotina</taxon>
        <taxon>Sordariomycetes</taxon>
        <taxon>Sordariomycetidae</taxon>
        <taxon>Cephalothecales</taxon>
        <taxon>Cephalothecaceae</taxon>
        <taxon>Phialemonium</taxon>
    </lineage>
</organism>
<feature type="transmembrane region" description="Helical" evidence="2">
    <location>
        <begin position="89"/>
        <end position="110"/>
    </location>
</feature>
<dbReference type="AlphaFoldDB" id="A0AAJ0FJH6"/>
<feature type="transmembrane region" description="Helical" evidence="2">
    <location>
        <begin position="314"/>
        <end position="331"/>
    </location>
</feature>
<accession>A0AAJ0FJH6</accession>
<feature type="compositionally biased region" description="Low complexity" evidence="1">
    <location>
        <begin position="454"/>
        <end position="477"/>
    </location>
</feature>
<protein>
    <submittedName>
        <fullName evidence="3">Uncharacterized protein</fullName>
    </submittedName>
</protein>